<dbReference type="CDD" id="cd09272">
    <property type="entry name" value="RNase_HI_RT_Ty1"/>
    <property type="match status" value="1"/>
</dbReference>
<dbReference type="PANTHER" id="PTHR11439:SF486">
    <property type="entry name" value="RLK (RECEPTOR-LIKE KINASE) PROTEIN, PUTATIVE-RELATED"/>
    <property type="match status" value="1"/>
</dbReference>
<organism evidence="2 3">
    <name type="scientific">Cucumis melo var. makuwa</name>
    <name type="common">Oriental melon</name>
    <dbReference type="NCBI Taxonomy" id="1194695"/>
    <lineage>
        <taxon>Eukaryota</taxon>
        <taxon>Viridiplantae</taxon>
        <taxon>Streptophyta</taxon>
        <taxon>Embryophyta</taxon>
        <taxon>Tracheophyta</taxon>
        <taxon>Spermatophyta</taxon>
        <taxon>Magnoliopsida</taxon>
        <taxon>eudicotyledons</taxon>
        <taxon>Gunneridae</taxon>
        <taxon>Pentapetalae</taxon>
        <taxon>rosids</taxon>
        <taxon>fabids</taxon>
        <taxon>Cucurbitales</taxon>
        <taxon>Cucurbitaceae</taxon>
        <taxon>Benincaseae</taxon>
        <taxon>Cucumis</taxon>
    </lineage>
</organism>
<protein>
    <submittedName>
        <fullName evidence="2">Mitochondrial protein</fullName>
    </submittedName>
</protein>
<evidence type="ECO:0000256" key="1">
    <source>
        <dbReference type="SAM" id="SignalP"/>
    </source>
</evidence>
<evidence type="ECO:0000313" key="3">
    <source>
        <dbReference type="Proteomes" id="UP000321393"/>
    </source>
</evidence>
<reference evidence="2 3" key="1">
    <citation type="submission" date="2019-08" db="EMBL/GenBank/DDBJ databases">
        <title>Draft genome sequences of two oriental melons (Cucumis melo L. var makuwa).</title>
        <authorList>
            <person name="Kwon S.-Y."/>
        </authorList>
    </citation>
    <scope>NUCLEOTIDE SEQUENCE [LARGE SCALE GENOMIC DNA]</scope>
    <source>
        <strain evidence="3">cv. SW 3</strain>
        <tissue evidence="2">Leaf</tissue>
    </source>
</reference>
<dbReference type="EMBL" id="SSTE01004649">
    <property type="protein sequence ID" value="KAA0062247.1"/>
    <property type="molecule type" value="Genomic_DNA"/>
</dbReference>
<feature type="chain" id="PRO_5023022317" evidence="1">
    <location>
        <begin position="24"/>
        <end position="450"/>
    </location>
</feature>
<accession>A0A5A7V5L5</accession>
<gene>
    <name evidence="2" type="ORF">E6C27_scaffold679G00100</name>
</gene>
<evidence type="ECO:0000313" key="2">
    <source>
        <dbReference type="EMBL" id="KAA0062247.1"/>
    </source>
</evidence>
<dbReference type="Proteomes" id="UP000321393">
    <property type="component" value="Unassembled WGS sequence"/>
</dbReference>
<name>A0A5A7V5L5_CUCMM</name>
<feature type="signal peptide" evidence="1">
    <location>
        <begin position="1"/>
        <end position="23"/>
    </location>
</feature>
<sequence>MKFISFSAILLALLLIFSGETMMKSVEGVGGLCEKALHGEGCKDAECISGCKALFGKARLRSTIVGSNWLAIHLTARLSLQTAARRRIRKLEQQVCFREAAADEEWRGTEIADDLADVVTELCHTTHREMTRARRLQRWTEKRREEIEDESWGRGATEGGRRRRKCKGDGVKVMIKSIDQKNIQHLALQKLQQSQGNTQLFAPLAHMKNNHAVNNVIGDINSGITIRKKNRLEYAKFMDNACFTPTIEPTSVTEALKGEQWIKAMKVDFLSRISNSIKRDLNIYIQEKYARNSIKKFDLEEAKAKCTHTTTHIKVFKDNKGKKVDESLYRNIIGSLLYLSASRPNTTYAVGVCAQYQVDPRKSHLRCAKRILKDVLGTINLGMWYSFDTTAVLVGYCNADWAGCVEDRKSTSSGCFFLGNNLIAWFSKKQNCISVSTVEAEYIAALNCYG</sequence>
<proteinExistence type="predicted"/>
<dbReference type="STRING" id="1194695.A0A5A7V5L5"/>
<dbReference type="AlphaFoldDB" id="A0A5A7V5L5"/>
<dbReference type="PANTHER" id="PTHR11439">
    <property type="entry name" value="GAG-POL-RELATED RETROTRANSPOSON"/>
    <property type="match status" value="1"/>
</dbReference>
<comment type="caution">
    <text evidence="2">The sequence shown here is derived from an EMBL/GenBank/DDBJ whole genome shotgun (WGS) entry which is preliminary data.</text>
</comment>
<dbReference type="OrthoDB" id="418237at2759"/>
<keyword evidence="1" id="KW-0732">Signal</keyword>